<protein>
    <submittedName>
        <fullName evidence="2">Uncharacterized protein</fullName>
    </submittedName>
</protein>
<dbReference type="Proteomes" id="UP001607303">
    <property type="component" value="Unassembled WGS sequence"/>
</dbReference>
<feature type="region of interest" description="Disordered" evidence="1">
    <location>
        <begin position="1"/>
        <end position="20"/>
    </location>
</feature>
<dbReference type="EMBL" id="JAYRBN010000100">
    <property type="protein sequence ID" value="KAL2727896.1"/>
    <property type="molecule type" value="Genomic_DNA"/>
</dbReference>
<feature type="compositionally biased region" description="Basic and acidic residues" evidence="1">
    <location>
        <begin position="96"/>
        <end position="105"/>
    </location>
</feature>
<accession>A0ABD2B5D6</accession>
<evidence type="ECO:0000256" key="1">
    <source>
        <dbReference type="SAM" id="MobiDB-lite"/>
    </source>
</evidence>
<keyword evidence="3" id="KW-1185">Reference proteome</keyword>
<evidence type="ECO:0000313" key="2">
    <source>
        <dbReference type="EMBL" id="KAL2727896.1"/>
    </source>
</evidence>
<sequence length="246" mass="28445">MLETAGRRSGSEGACRDEKPSCGGTLYVRSGTKVVLCESYYPGVVIKEVSCRRCHYYALARRYTREREGSREYVERKEEEEEEEEKEEEKEEDEDERWRSRVREEREPNSITAKRSLTIKMRYCYYHWFRVEKIAVVEVKPPTRDAFSRNLEKPLHAVADGSPMSQLMNLSKPARSSVNSSAILLAERSYQEFSSSLDRHRDIVETFGGGRKTIDTATLADSPTTKTSANFLDEIRRWFTNGSVLK</sequence>
<organism evidence="2 3">
    <name type="scientific">Vespula maculifrons</name>
    <name type="common">Eastern yellow jacket</name>
    <name type="synonym">Wasp</name>
    <dbReference type="NCBI Taxonomy" id="7453"/>
    <lineage>
        <taxon>Eukaryota</taxon>
        <taxon>Metazoa</taxon>
        <taxon>Ecdysozoa</taxon>
        <taxon>Arthropoda</taxon>
        <taxon>Hexapoda</taxon>
        <taxon>Insecta</taxon>
        <taxon>Pterygota</taxon>
        <taxon>Neoptera</taxon>
        <taxon>Endopterygota</taxon>
        <taxon>Hymenoptera</taxon>
        <taxon>Apocrita</taxon>
        <taxon>Aculeata</taxon>
        <taxon>Vespoidea</taxon>
        <taxon>Vespidae</taxon>
        <taxon>Vespinae</taxon>
        <taxon>Vespula</taxon>
    </lineage>
</organism>
<dbReference type="AlphaFoldDB" id="A0ABD2B5D6"/>
<feature type="region of interest" description="Disordered" evidence="1">
    <location>
        <begin position="69"/>
        <end position="105"/>
    </location>
</feature>
<proteinExistence type="predicted"/>
<reference evidence="2 3" key="1">
    <citation type="journal article" date="2024" name="Ann. Entomol. Soc. Am.">
        <title>Genomic analyses of the southern and eastern yellowjacket wasps (Hymenoptera: Vespidae) reveal evolutionary signatures of social life.</title>
        <authorList>
            <person name="Catto M.A."/>
            <person name="Caine P.B."/>
            <person name="Orr S.E."/>
            <person name="Hunt B.G."/>
            <person name="Goodisman M.A.D."/>
        </authorList>
    </citation>
    <scope>NUCLEOTIDE SEQUENCE [LARGE SCALE GENOMIC DNA]</scope>
    <source>
        <strain evidence="2">232</strain>
        <tissue evidence="2">Head and thorax</tissue>
    </source>
</reference>
<comment type="caution">
    <text evidence="2">The sequence shown here is derived from an EMBL/GenBank/DDBJ whole genome shotgun (WGS) entry which is preliminary data.</text>
</comment>
<gene>
    <name evidence="2" type="ORF">V1477_017172</name>
</gene>
<evidence type="ECO:0000313" key="3">
    <source>
        <dbReference type="Proteomes" id="UP001607303"/>
    </source>
</evidence>
<feature type="compositionally biased region" description="Acidic residues" evidence="1">
    <location>
        <begin position="78"/>
        <end position="95"/>
    </location>
</feature>
<name>A0ABD2B5D6_VESMC</name>